<reference evidence="1 2" key="1">
    <citation type="submission" date="2016-10" db="EMBL/GenBank/DDBJ databases">
        <authorList>
            <person name="de Groot N.N."/>
        </authorList>
    </citation>
    <scope>NUCLEOTIDE SEQUENCE [LARGE SCALE GENOMIC DNA]</scope>
    <source>
        <strain evidence="1 2">CGMCC 1.6134</strain>
    </source>
</reference>
<proteinExistence type="predicted"/>
<name>A0A1I4QIT1_9BACI</name>
<evidence type="ECO:0000313" key="2">
    <source>
        <dbReference type="Proteomes" id="UP000199668"/>
    </source>
</evidence>
<dbReference type="EMBL" id="FOTY01000043">
    <property type="protein sequence ID" value="SFM39605.1"/>
    <property type="molecule type" value="Genomic_DNA"/>
</dbReference>
<dbReference type="AlphaFoldDB" id="A0A1I4QIT1"/>
<accession>A0A1I4QIT1</accession>
<organism evidence="1 2">
    <name type="scientific">Salibacterium qingdaonense</name>
    <dbReference type="NCBI Taxonomy" id="266892"/>
    <lineage>
        <taxon>Bacteria</taxon>
        <taxon>Bacillati</taxon>
        <taxon>Bacillota</taxon>
        <taxon>Bacilli</taxon>
        <taxon>Bacillales</taxon>
        <taxon>Bacillaceae</taxon>
    </lineage>
</organism>
<dbReference type="Proteomes" id="UP000199668">
    <property type="component" value="Unassembled WGS sequence"/>
</dbReference>
<keyword evidence="2" id="KW-1185">Reference proteome</keyword>
<gene>
    <name evidence="1" type="ORF">SAMN04488054_1432</name>
</gene>
<evidence type="ECO:0000313" key="1">
    <source>
        <dbReference type="EMBL" id="SFM39605.1"/>
    </source>
</evidence>
<protein>
    <submittedName>
        <fullName evidence="1">Uncharacterized protein</fullName>
    </submittedName>
</protein>
<sequence length="92" mass="10682">MKYATQDVDSTKFEFEGIVLKAFEQDLGNLKRGERKVYFNEDVNISTYKKEDPVDGEIKVTVYVYQNLPSNGYTSYLVEEMKDKGISQRLEP</sequence>
<dbReference type="RefSeq" id="WP_090928665.1">
    <property type="nucleotide sequence ID" value="NZ_FOTY01000043.1"/>
</dbReference>